<dbReference type="GO" id="GO:0032259">
    <property type="term" value="P:methylation"/>
    <property type="evidence" value="ECO:0007669"/>
    <property type="project" value="UniProtKB-KW"/>
</dbReference>
<evidence type="ECO:0000313" key="4">
    <source>
        <dbReference type="EMBL" id="QJA66818.1"/>
    </source>
</evidence>
<name>A0A6M3JBU2_9ZZZZ</name>
<accession>A0A6M3JBU2</accession>
<evidence type="ECO:0000259" key="3">
    <source>
        <dbReference type="Pfam" id="PF01555"/>
    </source>
</evidence>
<dbReference type="GO" id="GO:0008170">
    <property type="term" value="F:N-methyltransferase activity"/>
    <property type="evidence" value="ECO:0007669"/>
    <property type="project" value="InterPro"/>
</dbReference>
<reference evidence="4" key="1">
    <citation type="submission" date="2020-03" db="EMBL/GenBank/DDBJ databases">
        <title>The deep terrestrial virosphere.</title>
        <authorList>
            <person name="Holmfeldt K."/>
            <person name="Nilsson E."/>
            <person name="Simone D."/>
            <person name="Lopez-Fernandez M."/>
            <person name="Wu X."/>
            <person name="de Brujin I."/>
            <person name="Lundin D."/>
            <person name="Andersson A."/>
            <person name="Bertilsson S."/>
            <person name="Dopson M."/>
        </authorList>
    </citation>
    <scope>NUCLEOTIDE SEQUENCE</scope>
    <source>
        <strain evidence="4">MM415B00326</strain>
    </source>
</reference>
<organism evidence="4">
    <name type="scientific">viral metagenome</name>
    <dbReference type="NCBI Taxonomy" id="1070528"/>
    <lineage>
        <taxon>unclassified sequences</taxon>
        <taxon>metagenomes</taxon>
        <taxon>organismal metagenomes</taxon>
    </lineage>
</organism>
<feature type="domain" description="DNA methylase N-4/N-6" evidence="3">
    <location>
        <begin position="26"/>
        <end position="271"/>
    </location>
</feature>
<dbReference type="GO" id="GO:0005737">
    <property type="term" value="C:cytoplasm"/>
    <property type="evidence" value="ECO:0007669"/>
    <property type="project" value="TreeGrafter"/>
</dbReference>
<gene>
    <name evidence="4" type="ORF">MM415B00326_0018</name>
</gene>
<dbReference type="Pfam" id="PF01555">
    <property type="entry name" value="N6_N4_Mtase"/>
    <property type="match status" value="1"/>
</dbReference>
<sequence>MTEHPINQIICGDCLEVMKDWPDGCVDLVIFSPPYNVGKFYKGFIDEKSWDDYYDEIAHVIFMSYRILVKGGTIAINVPPTIKWQPDHKYARTWTGFDNKYRWHRGPEKRNGKARIEPIAMKIQRIMLQFDTHLRESIVWVKGTDEIAICSGNQMGCDSDPYLRGAHELILLGSKEQWFHRGGTGRRGATAVPYNDYTKDVWFIQNQRNDLHPATFPEEIPLRLIRLFCHADDCVILDPFCGVGTTCVAAKKLGRRYIGIEISSDYCEIARDRLRAVDTGVSVKEARQGQRVLFE</sequence>
<dbReference type="AlphaFoldDB" id="A0A6M3JBU2"/>
<dbReference type="EMBL" id="MT141561">
    <property type="protein sequence ID" value="QJA66818.1"/>
    <property type="molecule type" value="Genomic_DNA"/>
</dbReference>
<dbReference type="SUPFAM" id="SSF53335">
    <property type="entry name" value="S-adenosyl-L-methionine-dependent methyltransferases"/>
    <property type="match status" value="1"/>
</dbReference>
<dbReference type="PRINTS" id="PR00508">
    <property type="entry name" value="S21N4MTFRASE"/>
</dbReference>
<keyword evidence="2 4" id="KW-0808">Transferase</keyword>
<dbReference type="PANTHER" id="PTHR13370">
    <property type="entry name" value="RNA METHYLASE-RELATED"/>
    <property type="match status" value="1"/>
</dbReference>
<protein>
    <submittedName>
        <fullName evidence="4">Putative methyltransferase</fullName>
    </submittedName>
</protein>
<dbReference type="PANTHER" id="PTHR13370:SF3">
    <property type="entry name" value="TRNA (GUANINE(10)-N2)-METHYLTRANSFERASE HOMOLOG"/>
    <property type="match status" value="1"/>
</dbReference>
<proteinExistence type="predicted"/>
<dbReference type="GO" id="GO:0009007">
    <property type="term" value="F:site-specific DNA-methyltransferase (adenine-specific) activity"/>
    <property type="evidence" value="ECO:0007669"/>
    <property type="project" value="TreeGrafter"/>
</dbReference>
<keyword evidence="1 4" id="KW-0489">Methyltransferase</keyword>
<dbReference type="Gene3D" id="3.40.50.150">
    <property type="entry name" value="Vaccinia Virus protein VP39"/>
    <property type="match status" value="1"/>
</dbReference>
<evidence type="ECO:0000256" key="1">
    <source>
        <dbReference type="ARBA" id="ARBA00022603"/>
    </source>
</evidence>
<dbReference type="GO" id="GO:0003677">
    <property type="term" value="F:DNA binding"/>
    <property type="evidence" value="ECO:0007669"/>
    <property type="project" value="InterPro"/>
</dbReference>
<dbReference type="InterPro" id="IPR002941">
    <property type="entry name" value="DNA_methylase_N4/N6"/>
</dbReference>
<dbReference type="CDD" id="cd02440">
    <property type="entry name" value="AdoMet_MTases"/>
    <property type="match status" value="1"/>
</dbReference>
<dbReference type="InterPro" id="IPR001091">
    <property type="entry name" value="RM_Methyltransferase"/>
</dbReference>
<evidence type="ECO:0000256" key="2">
    <source>
        <dbReference type="ARBA" id="ARBA00022679"/>
    </source>
</evidence>
<dbReference type="InterPro" id="IPR029063">
    <property type="entry name" value="SAM-dependent_MTases_sf"/>
</dbReference>